<proteinExistence type="predicted"/>
<gene>
    <name evidence="1" type="ORF">FS935_08060</name>
</gene>
<organism evidence="1 2">
    <name type="scientific">Metabacillus litoralis</name>
    <dbReference type="NCBI Taxonomy" id="152268"/>
    <lineage>
        <taxon>Bacteria</taxon>
        <taxon>Bacillati</taxon>
        <taxon>Bacillota</taxon>
        <taxon>Bacilli</taxon>
        <taxon>Bacillales</taxon>
        <taxon>Bacillaceae</taxon>
        <taxon>Metabacillus</taxon>
    </lineage>
</organism>
<accession>A0A5C6W2P8</accession>
<dbReference type="SUPFAM" id="SSF55729">
    <property type="entry name" value="Acyl-CoA N-acyltransferases (Nat)"/>
    <property type="match status" value="1"/>
</dbReference>
<dbReference type="RefSeq" id="WP_146947353.1">
    <property type="nucleotide sequence ID" value="NZ_VOQF01000004.1"/>
</dbReference>
<dbReference type="Proteomes" id="UP000321363">
    <property type="component" value="Unassembled WGS sequence"/>
</dbReference>
<dbReference type="EMBL" id="VOQF01000004">
    <property type="protein sequence ID" value="TXC91581.1"/>
    <property type="molecule type" value="Genomic_DNA"/>
</dbReference>
<dbReference type="Gene3D" id="3.40.630.30">
    <property type="match status" value="1"/>
</dbReference>
<dbReference type="InterPro" id="IPR016181">
    <property type="entry name" value="Acyl_CoA_acyltransferase"/>
</dbReference>
<evidence type="ECO:0000313" key="1">
    <source>
        <dbReference type="EMBL" id="TXC91581.1"/>
    </source>
</evidence>
<dbReference type="AlphaFoldDB" id="A0A5C6W2P8"/>
<reference evidence="1 2" key="1">
    <citation type="journal article" date="2005" name="Int. J. Syst. Evol. Microbiol.">
        <title>Bacillus litoralis sp. nov., isolated from a tidal flat of the Yellow Sea in Korea.</title>
        <authorList>
            <person name="Yoon J.H."/>
            <person name="Oh T.K."/>
        </authorList>
    </citation>
    <scope>NUCLEOTIDE SEQUENCE [LARGE SCALE GENOMIC DNA]</scope>
    <source>
        <strain evidence="1 2">SW-211</strain>
    </source>
</reference>
<dbReference type="GO" id="GO:0016740">
    <property type="term" value="F:transferase activity"/>
    <property type="evidence" value="ECO:0007669"/>
    <property type="project" value="UniProtKB-KW"/>
</dbReference>
<keyword evidence="1" id="KW-0808">Transferase</keyword>
<protein>
    <submittedName>
        <fullName evidence="1">GNAT family N-acetyltransferase</fullName>
    </submittedName>
</protein>
<keyword evidence="2" id="KW-1185">Reference proteome</keyword>
<dbReference type="OrthoDB" id="2233009at2"/>
<comment type="caution">
    <text evidence="1">The sequence shown here is derived from an EMBL/GenBank/DDBJ whole genome shotgun (WGS) entry which is preliminary data.</text>
</comment>
<sequence>MFSKLLEEDTRTNDPEELKEELEDLEFQVFRLQDNLKEIAKKSKILGVDQTKDDKLVIVYTPEDDQSCKIMLCDCESSYRGNWDFSIHASFTDEKTIHIGDIKGPANKGYGSICMDYLKELATQQNIPKITGDIAKRDWDHVERLVHFYEKHDFNVDVDYEDQSGEIKWVSNE</sequence>
<name>A0A5C6W2P8_9BACI</name>
<evidence type="ECO:0000313" key="2">
    <source>
        <dbReference type="Proteomes" id="UP000321363"/>
    </source>
</evidence>